<feature type="region of interest" description="Disordered" evidence="2">
    <location>
        <begin position="210"/>
        <end position="320"/>
    </location>
</feature>
<organism evidence="3 4">
    <name type="scientific">Cyclospora cayetanensis</name>
    <dbReference type="NCBI Taxonomy" id="88456"/>
    <lineage>
        <taxon>Eukaryota</taxon>
        <taxon>Sar</taxon>
        <taxon>Alveolata</taxon>
        <taxon>Apicomplexa</taxon>
        <taxon>Conoidasida</taxon>
        <taxon>Coccidia</taxon>
        <taxon>Eucoccidiorida</taxon>
        <taxon>Eimeriorina</taxon>
        <taxon>Eimeriidae</taxon>
        <taxon>Cyclospora</taxon>
    </lineage>
</organism>
<feature type="compositionally biased region" description="Low complexity" evidence="2">
    <location>
        <begin position="303"/>
        <end position="320"/>
    </location>
</feature>
<evidence type="ECO:0000256" key="2">
    <source>
        <dbReference type="SAM" id="MobiDB-lite"/>
    </source>
</evidence>
<gene>
    <name evidence="4" type="primary">LOC34622463</name>
</gene>
<dbReference type="GeneID" id="34622463"/>
<evidence type="ECO:0000313" key="3">
    <source>
        <dbReference type="Proteomes" id="UP000515125"/>
    </source>
</evidence>
<protein>
    <submittedName>
        <fullName evidence="4">Retinitis pigmentosa 1-like 1 protein</fullName>
    </submittedName>
</protein>
<name>A0A6P6RYA3_9EIME</name>
<keyword evidence="3" id="KW-1185">Reference proteome</keyword>
<sequence length="535" mass="58503">MILFLVPNAEHINSKEPLVFSRWARESSVQCRVWLLYAGVALGEEPTLIDQNPPAEAVLKPEEESGGSSLGLQKPTDFVQKLQAFQEEIRVWHETQKDNLKASYEELVELWKATAEAAERRFQRAKQSTQSDLKDANEIWTSFFDWLKNLIAGIPVPLPVTGGTQSQQKAGQLAPISIPQIGAILEEMHALLEAVYTKVLQEKAQLLNQEEQQPQKEGLTPVTTESPSSEVAKADQEVTSDTPQKEQQEEQRSEIAEEAATPTREEATQVQQEMAETVERQEDEVSEPEVGITSEAEAGQETVQEAVPETAPEAVPETVPEAVEETVPEAVEETVQEAVPEVGTENVQEGVQAVAASPQQAEPEAHGALLVVAEPEASTEATPADDHASQLSTIVLDTLNRIENAYKSLYETLKAAIVSGSRGSFRAPQAAATMLKELEELGEEFAEENAAVTAELAAVEEAAQRQGPTWTMIEREKVLKKWLVMANIQQVKITAIGSKAAAYGISTDVTPVLSPSAEEQAATPPFTTYPYIYYP</sequence>
<evidence type="ECO:0000313" key="4">
    <source>
        <dbReference type="RefSeq" id="XP_026192474.1"/>
    </source>
</evidence>
<accession>A0A6P6RYA3</accession>
<reference evidence="4" key="1">
    <citation type="submission" date="2025-08" db="UniProtKB">
        <authorList>
            <consortium name="RefSeq"/>
        </authorList>
    </citation>
    <scope>IDENTIFICATION</scope>
</reference>
<dbReference type="Proteomes" id="UP000515125">
    <property type="component" value="Unplaced"/>
</dbReference>
<dbReference type="RefSeq" id="XP_026192474.1">
    <property type="nucleotide sequence ID" value="XM_026336689.1"/>
</dbReference>
<feature type="compositionally biased region" description="Basic and acidic residues" evidence="2">
    <location>
        <begin position="243"/>
        <end position="255"/>
    </location>
</feature>
<evidence type="ECO:0000256" key="1">
    <source>
        <dbReference type="SAM" id="Coils"/>
    </source>
</evidence>
<proteinExistence type="predicted"/>
<dbReference type="AlphaFoldDB" id="A0A6P6RYA3"/>
<keyword evidence="1" id="KW-0175">Coiled coil</keyword>
<feature type="coiled-coil region" evidence="1">
    <location>
        <begin position="101"/>
        <end position="128"/>
    </location>
</feature>